<keyword evidence="7" id="KW-0479">Metal-binding</keyword>
<evidence type="ECO:0000256" key="3">
    <source>
        <dbReference type="ARBA" id="ARBA00007823"/>
    </source>
</evidence>
<evidence type="ECO:0000313" key="14">
    <source>
        <dbReference type="Proteomes" id="UP000307173"/>
    </source>
</evidence>
<dbReference type="SUPFAM" id="SSF56281">
    <property type="entry name" value="Metallo-hydrolase/oxidoreductase"/>
    <property type="match status" value="1"/>
</dbReference>
<organism evidence="13 14">
    <name type="scientific">Pichia inconspicua</name>
    <dbReference type="NCBI Taxonomy" id="52247"/>
    <lineage>
        <taxon>Eukaryota</taxon>
        <taxon>Fungi</taxon>
        <taxon>Dikarya</taxon>
        <taxon>Ascomycota</taxon>
        <taxon>Saccharomycotina</taxon>
        <taxon>Pichiomycetes</taxon>
        <taxon>Pichiales</taxon>
        <taxon>Pichiaceae</taxon>
        <taxon>Pichia</taxon>
    </lineage>
</organism>
<dbReference type="GO" id="GO:0046872">
    <property type="term" value="F:metal ion binding"/>
    <property type="evidence" value="ECO:0007669"/>
    <property type="project" value="UniProtKB-KW"/>
</dbReference>
<gene>
    <name evidence="13" type="ORF">CANINC_001549</name>
</gene>
<name>A0A4T0X3D2_9ASCO</name>
<comment type="caution">
    <text evidence="13">The sequence shown here is derived from an EMBL/GenBank/DDBJ whole genome shotgun (WGS) entry which is preliminary data.</text>
</comment>
<feature type="compositionally biased region" description="Basic residues" evidence="11">
    <location>
        <begin position="887"/>
        <end position="896"/>
    </location>
</feature>
<evidence type="ECO:0000256" key="1">
    <source>
        <dbReference type="ARBA" id="ARBA00000402"/>
    </source>
</evidence>
<evidence type="ECO:0000256" key="4">
    <source>
        <dbReference type="ARBA" id="ARBA00012477"/>
    </source>
</evidence>
<dbReference type="STRING" id="52247.A0A4T0X3D2"/>
<keyword evidence="10" id="KW-0862">Zinc</keyword>
<evidence type="ECO:0000313" key="13">
    <source>
        <dbReference type="EMBL" id="TID29856.1"/>
    </source>
</evidence>
<protein>
    <recommendedName>
        <fullName evidence="4">ribonuclease Z</fullName>
        <ecNumber evidence="4">3.1.26.11</ecNumber>
    </recommendedName>
</protein>
<dbReference type="GO" id="GO:0042781">
    <property type="term" value="F:3'-tRNA processing endoribonuclease activity"/>
    <property type="evidence" value="ECO:0007669"/>
    <property type="project" value="UniProtKB-EC"/>
</dbReference>
<feature type="domain" description="tRNase Z endonuclease" evidence="12">
    <location>
        <begin position="6"/>
        <end position="70"/>
    </location>
</feature>
<proteinExistence type="inferred from homology"/>
<evidence type="ECO:0000259" key="12">
    <source>
        <dbReference type="Pfam" id="PF13691"/>
    </source>
</evidence>
<dbReference type="Gene3D" id="3.60.15.10">
    <property type="entry name" value="Ribonuclease Z/Hydroxyacylglutathione hydrolase-like"/>
    <property type="match status" value="2"/>
</dbReference>
<dbReference type="InterPro" id="IPR027794">
    <property type="entry name" value="tRNase_Z_dom"/>
</dbReference>
<evidence type="ECO:0000256" key="10">
    <source>
        <dbReference type="ARBA" id="ARBA00022833"/>
    </source>
</evidence>
<dbReference type="GO" id="GO:0005739">
    <property type="term" value="C:mitochondrion"/>
    <property type="evidence" value="ECO:0007669"/>
    <property type="project" value="TreeGrafter"/>
</dbReference>
<feature type="region of interest" description="Disordered" evidence="11">
    <location>
        <begin position="861"/>
        <end position="896"/>
    </location>
</feature>
<comment type="similarity">
    <text evidence="3">Belongs to the RNase Z family.</text>
</comment>
<comment type="catalytic activity">
    <reaction evidence="1">
        <text>Endonucleolytic cleavage of RNA, removing extra 3' nucleotides from tRNA precursor, generating 3' termini of tRNAs. A 3'-hydroxy group is left at the tRNA terminus and a 5'-phosphoryl group is left at the trailer molecule.</text>
        <dbReference type="EC" id="3.1.26.11"/>
    </reaction>
</comment>
<sequence length="896" mass="101481">MSFTLTVVTHPTADISKPSVIIEDRSSGDRTVIGKIPAGFQRKCNEMSLKTSRLTNIFLSGILNWESVAGLPGLILTVSDQGAKSLGINHSGNKLIQYIVSCWRYFIFRFGIDLNVNDVDNTVEKGSVKYKPINITSRLPTEDNSNKEEDHIKLENIVGGIFPFQNNSSKPQYNAKRLANLTLPESIVNPRISTSWIITPNPIRGKFMVNVAKQLGCQIPHFKPLCNFESVVLENGTTITPEQVLEPTRYFNSVLVLDIPSEEYLENTLSHDFLADLPNELPYSCVFHFIGDEIKDPLADPKYIDFIRKFGPSTLHFVSHKSYCPNVLNFLKTFRVSMKWKSLLSKFFPLPKWSFTSSISIDEQLPNVLPMISGQTINIKSTTGTNLEDSTKAGLGAALFSTEDAKTLYKNEIESVFSDSLSSSEFNKVIENVHTAESLRKTVDLTKSLKDQIETLILGTGSAIPSNIRNVLCNIVRVPYVNSSGESGFRTIVLDAGEGSFGTLQRTYKKEEVKMLLDELKMIYLSHLHADHHLGIIDFIKQWNKHEQNEYGFSRSKVLYVVTPWQYDKFLRELNKVDEIVDLKYIKYVSCDEFMVGYIAPSFEQHKIEDVPVEKIGTVKQTEIEFTKNEEVSNDLYSSVGMSEIKTCAAFHCEYAYSCSLSFKLNLDSPTTDDNVFQISYSGDTRPKSTFSFIGRNSDLLIHESTLDDDKLGDAISKRHSTTSEALQVGILMKAKKIILTHFSQRYKSFTCSSEVYARLSNPKTREDFTETEGADNLQVKQRKSIDSIAEIDESLPIELQSNIFSESIDEDVRKNAAQMEVLFAFDNMHVQYSDFGKQREVFEKYGTQLEKLFSDDWDDVEDEPIVSEDNQKGQKKQNKQKDNNSTKKRKLTPPM</sequence>
<keyword evidence="9" id="KW-0378">Hydrolase</keyword>
<dbReference type="GO" id="GO:1990180">
    <property type="term" value="P:mitochondrial tRNA 3'-end processing"/>
    <property type="evidence" value="ECO:0007669"/>
    <property type="project" value="TreeGrafter"/>
</dbReference>
<evidence type="ECO:0000256" key="5">
    <source>
        <dbReference type="ARBA" id="ARBA00022694"/>
    </source>
</evidence>
<dbReference type="AlphaFoldDB" id="A0A4T0X3D2"/>
<dbReference type="PANTHER" id="PTHR12553:SF49">
    <property type="entry name" value="ZINC PHOSPHODIESTERASE ELAC PROTEIN 2"/>
    <property type="match status" value="1"/>
</dbReference>
<dbReference type="CDD" id="cd07718">
    <property type="entry name" value="RNaseZ_ELAC1_ELAC2-C-term-like_MBL-fold"/>
    <property type="match status" value="1"/>
</dbReference>
<evidence type="ECO:0000256" key="11">
    <source>
        <dbReference type="SAM" id="MobiDB-lite"/>
    </source>
</evidence>
<dbReference type="InterPro" id="IPR036866">
    <property type="entry name" value="RibonucZ/Hydroxyglut_hydro"/>
</dbReference>
<keyword evidence="8" id="KW-0255">Endonuclease</keyword>
<reference evidence="13 14" key="1">
    <citation type="journal article" date="2019" name="Front. Genet.">
        <title>Whole-Genome Sequencing of the Opportunistic Yeast Pathogen Candida inconspicua Uncovers Its Hybrid Origin.</title>
        <authorList>
            <person name="Mixao V."/>
            <person name="Hansen A.P."/>
            <person name="Saus E."/>
            <person name="Boekhout T."/>
            <person name="Lass-Florl C."/>
            <person name="Gabaldon T."/>
        </authorList>
    </citation>
    <scope>NUCLEOTIDE SEQUENCE [LARGE SCALE GENOMIC DNA]</scope>
    <source>
        <strain evidence="13 14">CBS 180</strain>
    </source>
</reference>
<keyword evidence="6" id="KW-0540">Nuclease</keyword>
<dbReference type="Proteomes" id="UP000307173">
    <property type="component" value="Unassembled WGS sequence"/>
</dbReference>
<dbReference type="Pfam" id="PF13691">
    <property type="entry name" value="Lactamase_B_4"/>
    <property type="match status" value="1"/>
</dbReference>
<dbReference type="OrthoDB" id="527344at2759"/>
<dbReference type="PANTHER" id="PTHR12553">
    <property type="entry name" value="ZINC PHOSPHODIESTERASE ELAC PROTEIN 2"/>
    <property type="match status" value="1"/>
</dbReference>
<dbReference type="EC" id="3.1.26.11" evidence="4"/>
<evidence type="ECO:0000256" key="7">
    <source>
        <dbReference type="ARBA" id="ARBA00022723"/>
    </source>
</evidence>
<dbReference type="InterPro" id="IPR047151">
    <property type="entry name" value="RNZ2-like"/>
</dbReference>
<comment type="cofactor">
    <cofactor evidence="2">
        <name>Zn(2+)</name>
        <dbReference type="ChEBI" id="CHEBI:29105"/>
    </cofactor>
</comment>
<evidence type="ECO:0000256" key="6">
    <source>
        <dbReference type="ARBA" id="ARBA00022722"/>
    </source>
</evidence>
<accession>A0A4T0X3D2</accession>
<evidence type="ECO:0000256" key="9">
    <source>
        <dbReference type="ARBA" id="ARBA00022801"/>
    </source>
</evidence>
<keyword evidence="14" id="KW-1185">Reference proteome</keyword>
<evidence type="ECO:0000256" key="8">
    <source>
        <dbReference type="ARBA" id="ARBA00022759"/>
    </source>
</evidence>
<dbReference type="EMBL" id="SELW01000224">
    <property type="protein sequence ID" value="TID29856.1"/>
    <property type="molecule type" value="Genomic_DNA"/>
</dbReference>
<keyword evidence="5" id="KW-0819">tRNA processing</keyword>
<evidence type="ECO:0000256" key="2">
    <source>
        <dbReference type="ARBA" id="ARBA00001947"/>
    </source>
</evidence>